<dbReference type="PIRSF" id="PIRSF001365">
    <property type="entry name" value="DHDPS"/>
    <property type="match status" value="1"/>
</dbReference>
<dbReference type="EMBL" id="BAAANT010000023">
    <property type="protein sequence ID" value="GAA2148304.1"/>
    <property type="molecule type" value="Genomic_DNA"/>
</dbReference>
<accession>A0ABP5LJ73</accession>
<protein>
    <submittedName>
        <fullName evidence="5">4-hydroxy-tetrahydrodipicolinate synthase</fullName>
    </submittedName>
</protein>
<dbReference type="PROSITE" id="PS00666">
    <property type="entry name" value="DHDPS_2"/>
    <property type="match status" value="1"/>
</dbReference>
<evidence type="ECO:0000256" key="1">
    <source>
        <dbReference type="ARBA" id="ARBA00007592"/>
    </source>
</evidence>
<keyword evidence="3" id="KW-0704">Schiff base</keyword>
<dbReference type="Gene3D" id="3.20.20.70">
    <property type="entry name" value="Aldolase class I"/>
    <property type="match status" value="1"/>
</dbReference>
<dbReference type="SUPFAM" id="SSF51569">
    <property type="entry name" value="Aldolase"/>
    <property type="match status" value="1"/>
</dbReference>
<proteinExistence type="inferred from homology"/>
<dbReference type="PANTHER" id="PTHR12128">
    <property type="entry name" value="DIHYDRODIPICOLINATE SYNTHASE"/>
    <property type="match status" value="1"/>
</dbReference>
<organism evidence="5 6">
    <name type="scientific">Kitasatospora kazusensis</name>
    <dbReference type="NCBI Taxonomy" id="407974"/>
    <lineage>
        <taxon>Bacteria</taxon>
        <taxon>Bacillati</taxon>
        <taxon>Actinomycetota</taxon>
        <taxon>Actinomycetes</taxon>
        <taxon>Kitasatosporales</taxon>
        <taxon>Streptomycetaceae</taxon>
        <taxon>Kitasatospora</taxon>
    </lineage>
</organism>
<gene>
    <name evidence="5" type="primary">dapA_1</name>
    <name evidence="5" type="ORF">GCM10009760_40170</name>
</gene>
<dbReference type="Proteomes" id="UP001422759">
    <property type="component" value="Unassembled WGS sequence"/>
</dbReference>
<dbReference type="PANTHER" id="PTHR12128:SF66">
    <property type="entry name" value="4-HYDROXY-2-OXOGLUTARATE ALDOLASE, MITOCHONDRIAL"/>
    <property type="match status" value="1"/>
</dbReference>
<evidence type="ECO:0000256" key="4">
    <source>
        <dbReference type="PIRNR" id="PIRNR001365"/>
    </source>
</evidence>
<keyword evidence="6" id="KW-1185">Reference proteome</keyword>
<sequence>MELRGIYVPLITPFTPDGALAADALEGLAHAVLDEGAAGLALLGTTAEAAALDEAERRTVVEVGTRVCRERGATVIVGIGAGDTRSSAAALARLTGADAALVTVPSFSRPGEAGVLAHFEHLAEHSPVPLVIYHIPYRTGQALGADTLGRLAALPAVAGVKYAVGGIDQDTVALLADPPEDFAVLAGDDLYLSPMLAMGAAGGILAAAHLATGRFVELADAWRQGEAVRARALGHRLAALARAVFAEPNPAVVKGVLHAQGRIPSPAVRLPLLPAGRASVDHALERLAALDG</sequence>
<evidence type="ECO:0000256" key="3">
    <source>
        <dbReference type="ARBA" id="ARBA00023270"/>
    </source>
</evidence>
<reference evidence="6" key="1">
    <citation type="journal article" date="2019" name="Int. J. Syst. Evol. Microbiol.">
        <title>The Global Catalogue of Microorganisms (GCM) 10K type strain sequencing project: providing services to taxonomists for standard genome sequencing and annotation.</title>
        <authorList>
            <consortium name="The Broad Institute Genomics Platform"/>
            <consortium name="The Broad Institute Genome Sequencing Center for Infectious Disease"/>
            <person name="Wu L."/>
            <person name="Ma J."/>
        </authorList>
    </citation>
    <scope>NUCLEOTIDE SEQUENCE [LARGE SCALE GENOMIC DNA]</scope>
    <source>
        <strain evidence="6">JCM 14560</strain>
    </source>
</reference>
<evidence type="ECO:0000256" key="2">
    <source>
        <dbReference type="ARBA" id="ARBA00023239"/>
    </source>
</evidence>
<evidence type="ECO:0000313" key="5">
    <source>
        <dbReference type="EMBL" id="GAA2148304.1"/>
    </source>
</evidence>
<dbReference type="Pfam" id="PF00701">
    <property type="entry name" value="DHDPS"/>
    <property type="match status" value="1"/>
</dbReference>
<name>A0ABP5LJ73_9ACTN</name>
<comment type="similarity">
    <text evidence="1 4">Belongs to the DapA family.</text>
</comment>
<keyword evidence="2 4" id="KW-0456">Lyase</keyword>
<dbReference type="SMART" id="SM01130">
    <property type="entry name" value="DHDPS"/>
    <property type="match status" value="1"/>
</dbReference>
<dbReference type="RefSeq" id="WP_344466956.1">
    <property type="nucleotide sequence ID" value="NZ_BAAANT010000023.1"/>
</dbReference>
<evidence type="ECO:0000313" key="6">
    <source>
        <dbReference type="Proteomes" id="UP001422759"/>
    </source>
</evidence>
<dbReference type="InterPro" id="IPR020625">
    <property type="entry name" value="Schiff_base-form_aldolases_AS"/>
</dbReference>
<dbReference type="InterPro" id="IPR002220">
    <property type="entry name" value="DapA-like"/>
</dbReference>
<dbReference type="PRINTS" id="PR00146">
    <property type="entry name" value="DHPICSNTHASE"/>
</dbReference>
<comment type="caution">
    <text evidence="5">The sequence shown here is derived from an EMBL/GenBank/DDBJ whole genome shotgun (WGS) entry which is preliminary data.</text>
</comment>
<dbReference type="InterPro" id="IPR013785">
    <property type="entry name" value="Aldolase_TIM"/>
</dbReference>